<proteinExistence type="inferred from homology"/>
<sequence>MCLGIPGKIIEISDETGVRMGKVDFGGAIRKVCLEAVPEARVGDYTIIHAGFALNIMSETEAQETLQLLREISSFDEELGMSSPPA</sequence>
<dbReference type="InterPro" id="IPR019812">
    <property type="entry name" value="Hydgase_assmbl_chp_CS"/>
</dbReference>
<dbReference type="NCBIfam" id="TIGR00074">
    <property type="entry name" value="hypC_hupF"/>
    <property type="match status" value="1"/>
</dbReference>
<reference evidence="2" key="1">
    <citation type="journal article" date="2020" name="mSystems">
        <title>Genome- and Community-Level Interaction Insights into Carbon Utilization and Element Cycling Functions of Hydrothermarchaeota in Hydrothermal Sediment.</title>
        <authorList>
            <person name="Zhou Z."/>
            <person name="Liu Y."/>
            <person name="Xu W."/>
            <person name="Pan J."/>
            <person name="Luo Z.H."/>
            <person name="Li M."/>
        </authorList>
    </citation>
    <scope>NUCLEOTIDE SEQUENCE [LARGE SCALE GENOMIC DNA]</scope>
    <source>
        <strain evidence="2">SpSt-573</strain>
    </source>
</reference>
<dbReference type="PANTHER" id="PTHR35177:SF2">
    <property type="entry name" value="HYDROGENASE MATURATION FACTOR HYBG"/>
    <property type="match status" value="1"/>
</dbReference>
<dbReference type="InterPro" id="IPR001109">
    <property type="entry name" value="Hydrogenase_HupF/HypC"/>
</dbReference>
<dbReference type="EMBL" id="DSYK01000393">
    <property type="protein sequence ID" value="HGS21780.1"/>
    <property type="molecule type" value="Genomic_DNA"/>
</dbReference>
<dbReference type="GO" id="GO:1902670">
    <property type="term" value="F:carbon dioxide binding"/>
    <property type="evidence" value="ECO:0007669"/>
    <property type="project" value="TreeGrafter"/>
</dbReference>
<gene>
    <name evidence="2" type="ORF">ENT37_07910</name>
</gene>
<dbReference type="SUPFAM" id="SSF159127">
    <property type="entry name" value="HupF/HypC-like"/>
    <property type="match status" value="1"/>
</dbReference>
<organism evidence="2">
    <name type="scientific">Anaerolinea thermolimosa</name>
    <dbReference type="NCBI Taxonomy" id="229919"/>
    <lineage>
        <taxon>Bacteria</taxon>
        <taxon>Bacillati</taxon>
        <taxon>Chloroflexota</taxon>
        <taxon>Anaerolineae</taxon>
        <taxon>Anaerolineales</taxon>
        <taxon>Anaerolineaceae</taxon>
        <taxon>Anaerolinea</taxon>
    </lineage>
</organism>
<evidence type="ECO:0000313" key="2">
    <source>
        <dbReference type="EMBL" id="HGS21780.1"/>
    </source>
</evidence>
<comment type="caution">
    <text evidence="2">The sequence shown here is derived from an EMBL/GenBank/DDBJ whole genome shotgun (WGS) entry which is preliminary data.</text>
</comment>
<evidence type="ECO:0000256" key="1">
    <source>
        <dbReference type="ARBA" id="ARBA00006018"/>
    </source>
</evidence>
<comment type="similarity">
    <text evidence="1">Belongs to the HupF/HypC family.</text>
</comment>
<dbReference type="GO" id="GO:0051604">
    <property type="term" value="P:protein maturation"/>
    <property type="evidence" value="ECO:0007669"/>
    <property type="project" value="TreeGrafter"/>
</dbReference>
<dbReference type="FunFam" id="2.30.30.140:FF:000022">
    <property type="entry name" value="Hydrogenase assembly chaperone HybG"/>
    <property type="match status" value="1"/>
</dbReference>
<protein>
    <submittedName>
        <fullName evidence="2">HypC/HybG/HupF family hydrogenase formation chaperone</fullName>
    </submittedName>
</protein>
<dbReference type="Gene3D" id="2.30.30.140">
    <property type="match status" value="1"/>
</dbReference>
<dbReference type="PANTHER" id="PTHR35177">
    <property type="entry name" value="HYDROGENASE MATURATION FACTOR HYBG"/>
    <property type="match status" value="1"/>
</dbReference>
<dbReference type="GO" id="GO:0005506">
    <property type="term" value="F:iron ion binding"/>
    <property type="evidence" value="ECO:0007669"/>
    <property type="project" value="TreeGrafter"/>
</dbReference>
<name>A0A7C4PJT3_9CHLR</name>
<dbReference type="Pfam" id="PF01455">
    <property type="entry name" value="HupF_HypC"/>
    <property type="match status" value="1"/>
</dbReference>
<dbReference type="PROSITE" id="PS01097">
    <property type="entry name" value="HUPF_HYPC"/>
    <property type="match status" value="1"/>
</dbReference>
<dbReference type="AlphaFoldDB" id="A0A7C4PJT3"/>
<dbReference type="PRINTS" id="PR00445">
    <property type="entry name" value="HUPFHYPC"/>
</dbReference>
<accession>A0A7C4PJT3</accession>